<feature type="binding site" evidence="6">
    <location>
        <begin position="346"/>
        <end position="349"/>
    </location>
    <ligand>
        <name>GTP</name>
        <dbReference type="ChEBI" id="CHEBI:37565"/>
    </ligand>
</feature>
<dbReference type="CDD" id="cd01878">
    <property type="entry name" value="HflX"/>
    <property type="match status" value="1"/>
</dbReference>
<evidence type="ECO:0000256" key="5">
    <source>
        <dbReference type="HAMAP-Rule" id="MF_00900"/>
    </source>
</evidence>
<feature type="binding site" evidence="6">
    <location>
        <begin position="441"/>
        <end position="443"/>
    </location>
    <ligand>
        <name>GTP</name>
        <dbReference type="ChEBI" id="CHEBI:37565"/>
    </ligand>
</feature>
<feature type="compositionally biased region" description="Basic and acidic residues" evidence="8">
    <location>
        <begin position="231"/>
        <end position="241"/>
    </location>
</feature>
<dbReference type="Pfam" id="PF01926">
    <property type="entry name" value="MMR_HSR1"/>
    <property type="match status" value="1"/>
</dbReference>
<gene>
    <name evidence="5 10" type="primary">hflX</name>
    <name evidence="10" type="ORF">DN745_02740</name>
</gene>
<evidence type="ECO:0000256" key="6">
    <source>
        <dbReference type="PIRSR" id="PIRSR006809-1"/>
    </source>
</evidence>
<evidence type="ECO:0000313" key="10">
    <source>
        <dbReference type="EMBL" id="AWV88314.1"/>
    </source>
</evidence>
<dbReference type="PANTHER" id="PTHR10229:SF0">
    <property type="entry name" value="GTP-BINDING PROTEIN 6-RELATED"/>
    <property type="match status" value="1"/>
</dbReference>
<dbReference type="SUPFAM" id="SSF52540">
    <property type="entry name" value="P-loop containing nucleoside triphosphate hydrolases"/>
    <property type="match status" value="1"/>
</dbReference>
<feature type="domain" description="Hflx-type G" evidence="9">
    <location>
        <begin position="293"/>
        <end position="463"/>
    </location>
</feature>
<dbReference type="InterPro" id="IPR032305">
    <property type="entry name" value="GTP-bd_M"/>
</dbReference>
<dbReference type="PROSITE" id="PS51705">
    <property type="entry name" value="G_HFLX"/>
    <property type="match status" value="1"/>
</dbReference>
<dbReference type="PIRSF" id="PIRSF006809">
    <property type="entry name" value="GTP-binding_hflX_prd"/>
    <property type="match status" value="1"/>
</dbReference>
<proteinExistence type="inferred from homology"/>
<keyword evidence="3 7" id="KW-0460">Magnesium</keyword>
<evidence type="ECO:0000256" key="1">
    <source>
        <dbReference type="ARBA" id="ARBA00022723"/>
    </source>
</evidence>
<dbReference type="Pfam" id="PF13167">
    <property type="entry name" value="GTP-bdg_N"/>
    <property type="match status" value="1"/>
</dbReference>
<dbReference type="InterPro" id="IPR030394">
    <property type="entry name" value="G_HFLX_dom"/>
</dbReference>
<dbReference type="NCBIfam" id="TIGR03156">
    <property type="entry name" value="GTP_HflX"/>
    <property type="match status" value="1"/>
</dbReference>
<keyword evidence="11" id="KW-1185">Reference proteome</keyword>
<feature type="region of interest" description="Disordered" evidence="8">
    <location>
        <begin position="231"/>
        <end position="255"/>
    </location>
</feature>
<keyword evidence="2 5" id="KW-0547">Nucleotide-binding</keyword>
<keyword evidence="1 7" id="KW-0479">Metal-binding</keyword>
<organism evidence="10 11">
    <name type="scientific">Bradymonas sediminis</name>
    <dbReference type="NCBI Taxonomy" id="1548548"/>
    <lineage>
        <taxon>Bacteria</taxon>
        <taxon>Deltaproteobacteria</taxon>
        <taxon>Bradymonadales</taxon>
        <taxon>Bradymonadaceae</taxon>
        <taxon>Bradymonas</taxon>
    </lineage>
</organism>
<dbReference type="Gene3D" id="3.40.50.11060">
    <property type="entry name" value="GTPase HflX, N-terminal domain"/>
    <property type="match status" value="1"/>
</dbReference>
<dbReference type="InterPro" id="IPR027417">
    <property type="entry name" value="P-loop_NTPase"/>
</dbReference>
<dbReference type="EMBL" id="CP030032">
    <property type="protein sequence ID" value="AWV88314.1"/>
    <property type="molecule type" value="Genomic_DNA"/>
</dbReference>
<dbReference type="PANTHER" id="PTHR10229">
    <property type="entry name" value="GTP-BINDING PROTEIN HFLX"/>
    <property type="match status" value="1"/>
</dbReference>
<feature type="binding site" evidence="6">
    <location>
        <begin position="299"/>
        <end position="306"/>
    </location>
    <ligand>
        <name>GTP</name>
        <dbReference type="ChEBI" id="CHEBI:37565"/>
    </ligand>
</feature>
<evidence type="ECO:0000259" key="9">
    <source>
        <dbReference type="PROSITE" id="PS51705"/>
    </source>
</evidence>
<dbReference type="InterPro" id="IPR006073">
    <property type="entry name" value="GTP-bd"/>
</dbReference>
<dbReference type="KEGG" id="bsed:DN745_02740"/>
<comment type="function">
    <text evidence="5">GTPase that associates with the 50S ribosomal subunit and may have a role during protein synthesis or ribosome biogenesis.</text>
</comment>
<keyword evidence="4 5" id="KW-0342">GTP-binding</keyword>
<dbReference type="InterPro" id="IPR042108">
    <property type="entry name" value="GTPase_HflX_N_sf"/>
</dbReference>
<dbReference type="AlphaFoldDB" id="A0A2Z4FHU2"/>
<keyword evidence="5" id="KW-0963">Cytoplasm</keyword>
<dbReference type="GO" id="GO:0046872">
    <property type="term" value="F:metal ion binding"/>
    <property type="evidence" value="ECO:0007669"/>
    <property type="project" value="UniProtKB-KW"/>
</dbReference>
<evidence type="ECO:0000256" key="3">
    <source>
        <dbReference type="ARBA" id="ARBA00022842"/>
    </source>
</evidence>
<evidence type="ECO:0000256" key="7">
    <source>
        <dbReference type="PIRSR" id="PIRSR006809-2"/>
    </source>
</evidence>
<dbReference type="InterPro" id="IPR025121">
    <property type="entry name" value="GTPase_HflX_N"/>
</dbReference>
<evidence type="ECO:0000256" key="4">
    <source>
        <dbReference type="ARBA" id="ARBA00023134"/>
    </source>
</evidence>
<feature type="binding site" evidence="6">
    <location>
        <begin position="412"/>
        <end position="415"/>
    </location>
    <ligand>
        <name>GTP</name>
        <dbReference type="ChEBI" id="CHEBI:37565"/>
    </ligand>
</feature>
<dbReference type="HAMAP" id="MF_00900">
    <property type="entry name" value="GTPase_HflX"/>
    <property type="match status" value="1"/>
</dbReference>
<evidence type="ECO:0000256" key="8">
    <source>
        <dbReference type="SAM" id="MobiDB-lite"/>
    </source>
</evidence>
<dbReference type="GO" id="GO:0005737">
    <property type="term" value="C:cytoplasm"/>
    <property type="evidence" value="ECO:0007669"/>
    <property type="project" value="UniProtKB-SubCell"/>
</dbReference>
<dbReference type="GO" id="GO:0005525">
    <property type="term" value="F:GTP binding"/>
    <property type="evidence" value="ECO:0007669"/>
    <property type="project" value="UniProtKB-UniRule"/>
</dbReference>
<dbReference type="Proteomes" id="UP000249799">
    <property type="component" value="Chromosome"/>
</dbReference>
<dbReference type="GO" id="GO:0043022">
    <property type="term" value="F:ribosome binding"/>
    <property type="evidence" value="ECO:0007669"/>
    <property type="project" value="TreeGrafter"/>
</dbReference>
<comment type="subunit">
    <text evidence="5">Monomer. Associates with the 50S ribosomal subunit.</text>
</comment>
<protein>
    <recommendedName>
        <fullName evidence="5">GTPase HflX</fullName>
    </recommendedName>
    <alternativeName>
        <fullName evidence="5">GTP-binding protein HflX</fullName>
    </alternativeName>
</protein>
<dbReference type="InterPro" id="IPR016496">
    <property type="entry name" value="GTPase_HflX"/>
</dbReference>
<dbReference type="Gene3D" id="3.40.50.300">
    <property type="entry name" value="P-loop containing nucleotide triphosphate hydrolases"/>
    <property type="match status" value="1"/>
</dbReference>
<dbReference type="OrthoDB" id="9812272at2"/>
<sequence length="517" mass="57372">MTSIGAVSMLNPTDACICGPHCPFQRSTLKWALALKYIWKSMTSKTHIPEVQQSKTYQALILAVQTPNKSDEDMARSCAELRLLANTLGIDVMGLETQRRASDSSTLIMGKGKLREVARLTGGPGVDGELAEELEEDDFEDDDLEEDDFGAFHANDEDADSDAISPGDINLILVDADLAPRQQRVLQAALGVEVMDRSAVILRIFEQRAQTRESRLEVEIARLRYEMPRLRDSNTGDDRHGGGGGISGRGGRGHSNLELARQHSRDRLSELRRELAEIQATESARREQRSDTFQAVLVGYTNAGKSTLMRGLTGSDVLVEDKLFATLGTTVRRIDPPTKPQILISDTVGFITNLPHELVASFRSTLDEARDAQLQIIVVDASDSQWKDQLRVTRETLASIDASEIPQQIVFNKIDRLDEDALKRLDLEIWSLGITDALKISGHSDAGLAELRASIIQAQEDAMSKATLLIPFKMGRIIGEMHENARIMEEKYTAEGTSVHFLALPRFIERWEGMLRP</sequence>
<evidence type="ECO:0000256" key="2">
    <source>
        <dbReference type="ARBA" id="ARBA00022741"/>
    </source>
</evidence>
<feature type="binding site" evidence="7">
    <location>
        <position position="326"/>
    </location>
    <ligand>
        <name>Mg(2+)</name>
        <dbReference type="ChEBI" id="CHEBI:18420"/>
    </ligand>
</feature>
<dbReference type="Pfam" id="PF16360">
    <property type="entry name" value="GTP-bdg_M"/>
    <property type="match status" value="1"/>
</dbReference>
<evidence type="ECO:0000313" key="11">
    <source>
        <dbReference type="Proteomes" id="UP000249799"/>
    </source>
</evidence>
<feature type="binding site" evidence="7">
    <location>
        <position position="306"/>
    </location>
    <ligand>
        <name>Mg(2+)</name>
        <dbReference type="ChEBI" id="CHEBI:18420"/>
    </ligand>
</feature>
<reference evidence="10 11" key="1">
    <citation type="submission" date="2018-06" db="EMBL/GenBank/DDBJ databases">
        <title>Lujinxingia sediminis gen. nov. sp. nov., a new facultative anaerobic member of the class Deltaproteobacteria, and proposal of Lujinxingaceae fam. nov.</title>
        <authorList>
            <person name="Guo L.-Y."/>
            <person name="Li C.-M."/>
            <person name="Wang S."/>
            <person name="Du Z.-J."/>
        </authorList>
    </citation>
    <scope>NUCLEOTIDE SEQUENCE [LARGE SCALE GENOMIC DNA]</scope>
    <source>
        <strain evidence="10 11">FA350</strain>
    </source>
</reference>
<comment type="similarity">
    <text evidence="5">Belongs to the TRAFAC class OBG-HflX-like GTPase superfamily. HflX GTPase family.</text>
</comment>
<comment type="subcellular location">
    <subcellularLocation>
        <location evidence="5">Cytoplasm</location>
    </subcellularLocation>
    <text evidence="5">May associate with membranes.</text>
</comment>
<comment type="cofactor">
    <cofactor evidence="7">
        <name>Mg(2+)</name>
        <dbReference type="ChEBI" id="CHEBI:18420"/>
    </cofactor>
</comment>
<name>A0A2Z4FHU2_9DELT</name>
<accession>A0A2Z4FHU2</accession>
<dbReference type="GO" id="GO:0003924">
    <property type="term" value="F:GTPase activity"/>
    <property type="evidence" value="ECO:0007669"/>
    <property type="project" value="UniProtKB-UniRule"/>
</dbReference>